<evidence type="ECO:0000313" key="1">
    <source>
        <dbReference type="EMBL" id="RCW87577.1"/>
    </source>
</evidence>
<accession>A0A368Z8U9</accession>
<comment type="caution">
    <text evidence="1">The sequence shown here is derived from an EMBL/GenBank/DDBJ whole genome shotgun (WGS) entry which is preliminary data.</text>
</comment>
<proteinExistence type="predicted"/>
<dbReference type="AlphaFoldDB" id="A0A368Z8U9"/>
<evidence type="ECO:0000313" key="2">
    <source>
        <dbReference type="Proteomes" id="UP000253324"/>
    </source>
</evidence>
<protein>
    <submittedName>
        <fullName evidence="1">Uncharacterized protein</fullName>
    </submittedName>
</protein>
<keyword evidence="2" id="KW-1185">Reference proteome</keyword>
<sequence length="67" mass="7885">MPGFDPRLISPPTRVEFDEENGTWFVEDDGCCYSFHTREEAERMLLDIQRIHWEQVAEANAKDLNDL</sequence>
<organism evidence="1 2">
    <name type="scientific">Phyllobacterium bourgognense</name>
    <dbReference type="NCBI Taxonomy" id="314236"/>
    <lineage>
        <taxon>Bacteria</taxon>
        <taxon>Pseudomonadati</taxon>
        <taxon>Pseudomonadota</taxon>
        <taxon>Alphaproteobacteria</taxon>
        <taxon>Hyphomicrobiales</taxon>
        <taxon>Phyllobacteriaceae</taxon>
        <taxon>Phyllobacterium</taxon>
    </lineage>
</organism>
<reference evidence="1 2" key="1">
    <citation type="submission" date="2018-07" db="EMBL/GenBank/DDBJ databases">
        <title>Genomic Encyclopedia of Type Strains, Phase III (KMG-III): the genomes of soil and plant-associated and newly described type strains.</title>
        <authorList>
            <person name="Whitman W."/>
        </authorList>
    </citation>
    <scope>NUCLEOTIDE SEQUENCE [LARGE SCALE GENOMIC DNA]</scope>
    <source>
        <strain evidence="1 2">31-25a</strain>
    </source>
</reference>
<name>A0A368Z8U9_9HYPH</name>
<dbReference type="EMBL" id="QPJM01000001">
    <property type="protein sequence ID" value="RCW87577.1"/>
    <property type="molecule type" value="Genomic_DNA"/>
</dbReference>
<dbReference type="Proteomes" id="UP000253324">
    <property type="component" value="Unassembled WGS sequence"/>
</dbReference>
<gene>
    <name evidence="1" type="ORF">C7476_101343</name>
</gene>